<comment type="caution">
    <text evidence="4">The sequence shown here is derived from an EMBL/GenBank/DDBJ whole genome shotgun (WGS) entry which is preliminary data.</text>
</comment>
<dbReference type="AlphaFoldDB" id="A0A081PJ01"/>
<dbReference type="GO" id="GO:0005829">
    <property type="term" value="C:cytosol"/>
    <property type="evidence" value="ECO:0007669"/>
    <property type="project" value="TreeGrafter"/>
</dbReference>
<dbReference type="PANTHER" id="PTHR12215">
    <property type="entry name" value="PHOSPHOPANTETHEINE TRANSFERASE"/>
    <property type="match status" value="1"/>
</dbReference>
<name>A0A081PJ01_9SPHI</name>
<keyword evidence="2" id="KW-0808">Transferase</keyword>
<dbReference type="SUPFAM" id="SSF56214">
    <property type="entry name" value="4'-phosphopantetheinyl transferase"/>
    <property type="match status" value="2"/>
</dbReference>
<protein>
    <recommendedName>
        <fullName evidence="3">4'-phosphopantetheinyl transferase domain-containing protein</fullName>
    </recommendedName>
</protein>
<evidence type="ECO:0000313" key="4">
    <source>
        <dbReference type="EMBL" id="KEQ30674.1"/>
    </source>
</evidence>
<keyword evidence="5" id="KW-1185">Reference proteome</keyword>
<dbReference type="OrthoDB" id="9808281at2"/>
<accession>A0A081PJ01</accession>
<evidence type="ECO:0000313" key="5">
    <source>
        <dbReference type="Proteomes" id="UP000028007"/>
    </source>
</evidence>
<comment type="similarity">
    <text evidence="1">Belongs to the P-Pant transferase superfamily. Gsp/Sfp/HetI/AcpT family.</text>
</comment>
<dbReference type="PANTHER" id="PTHR12215:SF10">
    <property type="entry name" value="L-AMINOADIPATE-SEMIALDEHYDE DEHYDROGENASE-PHOSPHOPANTETHEINYL TRANSFERASE"/>
    <property type="match status" value="1"/>
</dbReference>
<dbReference type="Pfam" id="PF01648">
    <property type="entry name" value="ACPS"/>
    <property type="match status" value="1"/>
</dbReference>
<dbReference type="EMBL" id="JNFF01000033">
    <property type="protein sequence ID" value="KEQ30674.1"/>
    <property type="molecule type" value="Genomic_DNA"/>
</dbReference>
<dbReference type="GO" id="GO:0019878">
    <property type="term" value="P:lysine biosynthetic process via aminoadipic acid"/>
    <property type="evidence" value="ECO:0007669"/>
    <property type="project" value="TreeGrafter"/>
</dbReference>
<organism evidence="4 5">
    <name type="scientific">Pedobacter antarcticus 4BY</name>
    <dbReference type="NCBI Taxonomy" id="1358423"/>
    <lineage>
        <taxon>Bacteria</taxon>
        <taxon>Pseudomonadati</taxon>
        <taxon>Bacteroidota</taxon>
        <taxon>Sphingobacteriia</taxon>
        <taxon>Sphingobacteriales</taxon>
        <taxon>Sphingobacteriaceae</taxon>
        <taxon>Pedobacter</taxon>
    </lineage>
</organism>
<sequence length="230" mass="26751">MYDLSLQKLTGHSWRPYLPIQKLSQDLHIFCIPAIARPGEELLDADMILSACELHHLSKLRLPSLKENFKRSRYFLRNILSVFLNSSPSALNFKKDKGHKPSVDGLEYNLTRSADFIIIAVSEQPVGIDLEFIKPDFDFSDICDQHFHEEEQRWIDTDRLRFFTVWTRKEAVLKATGEGLIDDMATFSTIAPRVYRTPNGFHLESYLMNDNYILSLATNNSDKKTYFWQL</sequence>
<evidence type="ECO:0000259" key="3">
    <source>
        <dbReference type="Pfam" id="PF01648"/>
    </source>
</evidence>
<evidence type="ECO:0000256" key="1">
    <source>
        <dbReference type="ARBA" id="ARBA00010990"/>
    </source>
</evidence>
<evidence type="ECO:0000256" key="2">
    <source>
        <dbReference type="ARBA" id="ARBA00022679"/>
    </source>
</evidence>
<dbReference type="InterPro" id="IPR050559">
    <property type="entry name" value="P-Pant_transferase_sf"/>
</dbReference>
<dbReference type="InterPro" id="IPR008278">
    <property type="entry name" value="4-PPantetheinyl_Trfase_dom"/>
</dbReference>
<dbReference type="GO" id="GO:0000287">
    <property type="term" value="F:magnesium ion binding"/>
    <property type="evidence" value="ECO:0007669"/>
    <property type="project" value="InterPro"/>
</dbReference>
<dbReference type="GO" id="GO:0008897">
    <property type="term" value="F:holo-[acyl-carrier-protein] synthase activity"/>
    <property type="evidence" value="ECO:0007669"/>
    <property type="project" value="InterPro"/>
</dbReference>
<proteinExistence type="inferred from homology"/>
<feature type="domain" description="4'-phosphopantetheinyl transferase" evidence="3">
    <location>
        <begin position="125"/>
        <end position="192"/>
    </location>
</feature>
<dbReference type="eggNOG" id="COG2091">
    <property type="taxonomic scope" value="Bacteria"/>
</dbReference>
<dbReference type="Proteomes" id="UP000028007">
    <property type="component" value="Unassembled WGS sequence"/>
</dbReference>
<dbReference type="Gene3D" id="3.90.470.20">
    <property type="entry name" value="4'-phosphopantetheinyl transferase domain"/>
    <property type="match status" value="2"/>
</dbReference>
<dbReference type="RefSeq" id="WP_037439452.1">
    <property type="nucleotide sequence ID" value="NZ_JNFF01000033.1"/>
</dbReference>
<gene>
    <name evidence="4" type="ORF">N180_05505</name>
</gene>
<reference evidence="4 5" key="1">
    <citation type="journal article" date="1992" name="Int. J. Syst. Bacteriol.">
        <title>Sphingobacterium antarcticus sp. nov. a Psychrotrophic Bacterium from the Soils of Schirmacher Oasis, Antarctica.</title>
        <authorList>
            <person name="Shivaji S."/>
            <person name="Ray M.K."/>
            <person name="Rao N.S."/>
            <person name="Saiserr L."/>
            <person name="Jagannadham M.V."/>
            <person name="Kumar G.S."/>
            <person name="Reddy G."/>
            <person name="Bhargava P.M."/>
        </authorList>
    </citation>
    <scope>NUCLEOTIDE SEQUENCE [LARGE SCALE GENOMIC DNA]</scope>
    <source>
        <strain evidence="4 5">4BY</strain>
    </source>
</reference>
<dbReference type="InterPro" id="IPR037143">
    <property type="entry name" value="4-PPantetheinyl_Trfase_dom_sf"/>
</dbReference>